<evidence type="ECO:0000313" key="9">
    <source>
        <dbReference type="WBParaSite" id="MCU_012973-RB"/>
    </source>
</evidence>
<evidence type="ECO:0000256" key="2">
    <source>
        <dbReference type="ARBA" id="ARBA00022692"/>
    </source>
</evidence>
<organism evidence="9">
    <name type="scientific">Mesocestoides corti</name>
    <name type="common">Flatworm</name>
    <dbReference type="NCBI Taxonomy" id="53468"/>
    <lineage>
        <taxon>Eukaryota</taxon>
        <taxon>Metazoa</taxon>
        <taxon>Spiralia</taxon>
        <taxon>Lophotrochozoa</taxon>
        <taxon>Platyhelminthes</taxon>
        <taxon>Cestoda</taxon>
        <taxon>Eucestoda</taxon>
        <taxon>Cyclophyllidea</taxon>
        <taxon>Mesocestoididae</taxon>
        <taxon>Mesocestoides</taxon>
    </lineage>
</organism>
<evidence type="ECO:0000256" key="3">
    <source>
        <dbReference type="ARBA" id="ARBA00022989"/>
    </source>
</evidence>
<feature type="transmembrane region" description="Helical" evidence="7">
    <location>
        <begin position="31"/>
        <end position="51"/>
    </location>
</feature>
<evidence type="ECO:0000256" key="7">
    <source>
        <dbReference type="SAM" id="Phobius"/>
    </source>
</evidence>
<dbReference type="SMART" id="SM00724">
    <property type="entry name" value="TLC"/>
    <property type="match status" value="1"/>
</dbReference>
<dbReference type="InterPro" id="IPR050846">
    <property type="entry name" value="TLCD"/>
</dbReference>
<evidence type="ECO:0000256" key="4">
    <source>
        <dbReference type="ARBA" id="ARBA00023136"/>
    </source>
</evidence>
<dbReference type="WBParaSite" id="MCU_012973-RB">
    <property type="protein sequence ID" value="MCU_012973-RB"/>
    <property type="gene ID" value="MCU_012973"/>
</dbReference>
<dbReference type="GO" id="GO:0005783">
    <property type="term" value="C:endoplasmic reticulum"/>
    <property type="evidence" value="ECO:0007669"/>
    <property type="project" value="TreeGrafter"/>
</dbReference>
<evidence type="ECO:0000259" key="8">
    <source>
        <dbReference type="PROSITE" id="PS50922"/>
    </source>
</evidence>
<evidence type="ECO:0000256" key="6">
    <source>
        <dbReference type="SAM" id="MobiDB-lite"/>
    </source>
</evidence>
<keyword evidence="4 5" id="KW-0472">Membrane</keyword>
<evidence type="ECO:0000256" key="5">
    <source>
        <dbReference type="PROSITE-ProRule" id="PRU00205"/>
    </source>
</evidence>
<dbReference type="GO" id="GO:0016020">
    <property type="term" value="C:membrane"/>
    <property type="evidence" value="ECO:0007669"/>
    <property type="project" value="UniProtKB-SubCell"/>
</dbReference>
<dbReference type="PANTHER" id="PTHR13439">
    <property type="entry name" value="CT120 PROTEIN"/>
    <property type="match status" value="1"/>
</dbReference>
<protein>
    <submittedName>
        <fullName evidence="9">TLC domain-containing protein</fullName>
    </submittedName>
</protein>
<keyword evidence="2 5" id="KW-0812">Transmembrane</keyword>
<dbReference type="AlphaFoldDB" id="A0A5K3G1W9"/>
<feature type="transmembrane region" description="Helical" evidence="7">
    <location>
        <begin position="72"/>
        <end position="94"/>
    </location>
</feature>
<reference evidence="9" key="1">
    <citation type="submission" date="2019-11" db="UniProtKB">
        <authorList>
            <consortium name="WormBaseParasite"/>
        </authorList>
    </citation>
    <scope>IDENTIFICATION</scope>
</reference>
<accession>A0A5K3G1W9</accession>
<dbReference type="PANTHER" id="PTHR13439:SF0">
    <property type="entry name" value="TOPOISOMERASE I DAMAGE AFFECTED PROTEIN 4"/>
    <property type="match status" value="1"/>
</dbReference>
<dbReference type="InterPro" id="IPR006634">
    <property type="entry name" value="TLC-dom"/>
</dbReference>
<feature type="transmembrane region" description="Helical" evidence="7">
    <location>
        <begin position="123"/>
        <end position="153"/>
    </location>
</feature>
<dbReference type="Pfam" id="PF03798">
    <property type="entry name" value="TRAM_LAG1_CLN8"/>
    <property type="match status" value="1"/>
</dbReference>
<dbReference type="GO" id="GO:0055088">
    <property type="term" value="P:lipid homeostasis"/>
    <property type="evidence" value="ECO:0007669"/>
    <property type="project" value="TreeGrafter"/>
</dbReference>
<feature type="domain" description="TLC" evidence="8">
    <location>
        <begin position="1"/>
        <end position="199"/>
    </location>
</feature>
<evidence type="ECO:0000256" key="1">
    <source>
        <dbReference type="ARBA" id="ARBA00004141"/>
    </source>
</evidence>
<name>A0A5K3G1W9_MESCO</name>
<feature type="region of interest" description="Disordered" evidence="6">
    <location>
        <begin position="271"/>
        <end position="336"/>
    </location>
</feature>
<comment type="subcellular location">
    <subcellularLocation>
        <location evidence="1">Membrane</location>
        <topology evidence="1">Multi-pass membrane protein</topology>
    </subcellularLocation>
</comment>
<feature type="transmembrane region" description="Helical" evidence="7">
    <location>
        <begin position="165"/>
        <end position="188"/>
    </location>
</feature>
<proteinExistence type="predicted"/>
<sequence length="336" mass="38678">FRVVSTLHATSVSILCVFSLLKERELWTDPFFAQCEIALNALCISIGYFLCDMLSMPIYYDRKNQIIFSIHHSVAMMAFYIILVSKMGLFFGVYRLTTELSTPFTNQRWFYRTVGYTPDRRRVALVTLVFSILFAITRNFMVFPYWLFVYVIYGTPKHAAAREQLPYIDVPLFATSLTLDVLNIYWALTVYPIGYKAAYMLYKADWRSDIDRARDRIRCRFLSARRRAMNTKLIASLQRSASFNRIHKAILSPSRMWEEWSIFSEGLSEPELDAESTSGQTTPLRRFSDGDSASEEDSSGGAVFEVQPTANTDDSDVDGMTLNFRGRRKNPPTPID</sequence>
<keyword evidence="3 7" id="KW-1133">Transmembrane helix</keyword>
<dbReference type="PROSITE" id="PS50922">
    <property type="entry name" value="TLC"/>
    <property type="match status" value="1"/>
</dbReference>